<feature type="transmembrane region" description="Helical" evidence="7">
    <location>
        <begin position="440"/>
        <end position="461"/>
    </location>
</feature>
<protein>
    <recommendedName>
        <fullName evidence="8">Major facilitator superfamily (MFS) profile domain-containing protein</fullName>
    </recommendedName>
</protein>
<dbReference type="InterPro" id="IPR003663">
    <property type="entry name" value="Sugar/inositol_transpt"/>
</dbReference>
<dbReference type="InterPro" id="IPR050814">
    <property type="entry name" value="Myo-inositol_Transporter"/>
</dbReference>
<reference evidence="9 10" key="1">
    <citation type="submission" date="2024-01" db="EMBL/GenBank/DDBJ databases">
        <authorList>
            <person name="Allen C."/>
            <person name="Tagirdzhanova G."/>
        </authorList>
    </citation>
    <scope>NUCLEOTIDE SEQUENCE [LARGE SCALE GENOMIC DNA]</scope>
    <source>
        <strain evidence="9 10">CBS 573.63</strain>
    </source>
</reference>
<keyword evidence="3" id="KW-0813">Transport</keyword>
<dbReference type="PANTHER" id="PTHR48020">
    <property type="entry name" value="PROTON MYO-INOSITOL COTRANSPORTER"/>
    <property type="match status" value="1"/>
</dbReference>
<dbReference type="PRINTS" id="PR00171">
    <property type="entry name" value="SUGRTRNSPORT"/>
</dbReference>
<accession>A0ABP0DGQ2</accession>
<evidence type="ECO:0000256" key="6">
    <source>
        <dbReference type="ARBA" id="ARBA00023136"/>
    </source>
</evidence>
<evidence type="ECO:0000313" key="10">
    <source>
        <dbReference type="Proteomes" id="UP001642501"/>
    </source>
</evidence>
<evidence type="ECO:0000256" key="1">
    <source>
        <dbReference type="ARBA" id="ARBA00004141"/>
    </source>
</evidence>
<evidence type="ECO:0000313" key="9">
    <source>
        <dbReference type="EMBL" id="CAK7266816.1"/>
    </source>
</evidence>
<feature type="transmembrane region" description="Helical" evidence="7">
    <location>
        <begin position="369"/>
        <end position="391"/>
    </location>
</feature>
<dbReference type="SUPFAM" id="SSF103473">
    <property type="entry name" value="MFS general substrate transporter"/>
    <property type="match status" value="1"/>
</dbReference>
<comment type="similarity">
    <text evidence="2">Belongs to the major facilitator superfamily. Sugar transporter (TC 2.A.1.1) family.</text>
</comment>
<feature type="transmembrane region" description="Helical" evidence="7">
    <location>
        <begin position="212"/>
        <end position="233"/>
    </location>
</feature>
<dbReference type="InterPro" id="IPR036259">
    <property type="entry name" value="MFS_trans_sf"/>
</dbReference>
<feature type="transmembrane region" description="Helical" evidence="7">
    <location>
        <begin position="123"/>
        <end position="146"/>
    </location>
</feature>
<dbReference type="PROSITE" id="PS00217">
    <property type="entry name" value="SUGAR_TRANSPORT_2"/>
    <property type="match status" value="1"/>
</dbReference>
<dbReference type="Gene3D" id="1.20.1250.20">
    <property type="entry name" value="MFS general substrate transporter like domains"/>
    <property type="match status" value="1"/>
</dbReference>
<dbReference type="InterPro" id="IPR020846">
    <property type="entry name" value="MFS_dom"/>
</dbReference>
<dbReference type="Pfam" id="PF00083">
    <property type="entry name" value="Sugar_tr"/>
    <property type="match status" value="1"/>
</dbReference>
<keyword evidence="10" id="KW-1185">Reference proteome</keyword>
<dbReference type="Proteomes" id="UP001642501">
    <property type="component" value="Unassembled WGS sequence"/>
</dbReference>
<feature type="transmembrane region" description="Helical" evidence="7">
    <location>
        <begin position="398"/>
        <end position="420"/>
    </location>
</feature>
<feature type="transmembrane region" description="Helical" evidence="7">
    <location>
        <begin position="63"/>
        <end position="83"/>
    </location>
</feature>
<comment type="caution">
    <text evidence="9">The sequence shown here is derived from an EMBL/GenBank/DDBJ whole genome shotgun (WGS) entry which is preliminary data.</text>
</comment>
<evidence type="ECO:0000256" key="4">
    <source>
        <dbReference type="ARBA" id="ARBA00022692"/>
    </source>
</evidence>
<evidence type="ECO:0000256" key="3">
    <source>
        <dbReference type="ARBA" id="ARBA00022448"/>
    </source>
</evidence>
<sequence length="570" mass="60428">MAQRADEQPLLIENEEIVQPQRPVNDDDIDDLTKDPAGQGAGVSAAPGLFVWLLTLSAGLSGLLFGYDTGVISATLISIGTALSGQELTSLDKSVITSSTALFALVLSPVASVLADARGRRRVILAADVLFVIGALVQAASSSIAIMVVGRSIVGAAVGAASFVVPLYIAEAAPAAHRGRLVTVNVLFITLGQVVAYVVGWLLAALADKRTAWRWMVGLGAVPALLQAVLVLLMPESPRWLVMAGRTAEAQTVIKRVQGSAGGPATASAILKTIETQVRTEAEARRLRQQRRHMPTTSSHSRGTGRWQSVARWLCVDSDTLGALFGVRRNRRALVIACLLQGLQQLCGFNSLMYFSATIFALLGFDQPTLTSLTVAATNFVFTVAALLLVDRIGRRRVLLYSIPLMAVGLMLAAYGFSFLDISVGGGGDSSSHRDSGSTTAHSAASLVLASVMLYVAAYAIGLGNVPWMQSELFALDVRSLGSGLATATNWLANFVIGLTFLPLMDALTPSWTFALYAIVCLIGFLLVRACYPETSGLSLEAAAILLDADDWGVGRRRRVWTSPQASRCL</sequence>
<feature type="transmembrane region" description="Helical" evidence="7">
    <location>
        <begin position="152"/>
        <end position="170"/>
    </location>
</feature>
<evidence type="ECO:0000256" key="5">
    <source>
        <dbReference type="ARBA" id="ARBA00022989"/>
    </source>
</evidence>
<dbReference type="InterPro" id="IPR005829">
    <property type="entry name" value="Sugar_transporter_CS"/>
</dbReference>
<dbReference type="InterPro" id="IPR005828">
    <property type="entry name" value="MFS_sugar_transport-like"/>
</dbReference>
<proteinExistence type="inferred from homology"/>
<keyword evidence="6 7" id="KW-0472">Membrane</keyword>
<dbReference type="PROSITE" id="PS00216">
    <property type="entry name" value="SUGAR_TRANSPORT_1"/>
    <property type="match status" value="1"/>
</dbReference>
<organism evidence="9 10">
    <name type="scientific">Sporothrix epigloea</name>
    <dbReference type="NCBI Taxonomy" id="1892477"/>
    <lineage>
        <taxon>Eukaryota</taxon>
        <taxon>Fungi</taxon>
        <taxon>Dikarya</taxon>
        <taxon>Ascomycota</taxon>
        <taxon>Pezizomycotina</taxon>
        <taxon>Sordariomycetes</taxon>
        <taxon>Sordariomycetidae</taxon>
        <taxon>Ophiostomatales</taxon>
        <taxon>Ophiostomataceae</taxon>
        <taxon>Sporothrix</taxon>
    </lineage>
</organism>
<feature type="domain" description="Major facilitator superfamily (MFS) profile" evidence="8">
    <location>
        <begin position="54"/>
        <end position="536"/>
    </location>
</feature>
<dbReference type="EMBL" id="CAWUOM010000029">
    <property type="protein sequence ID" value="CAK7266816.1"/>
    <property type="molecule type" value="Genomic_DNA"/>
</dbReference>
<keyword evidence="5 7" id="KW-1133">Transmembrane helix</keyword>
<name>A0ABP0DGQ2_9PEZI</name>
<keyword evidence="4 7" id="KW-0812">Transmembrane</keyword>
<feature type="transmembrane region" description="Helical" evidence="7">
    <location>
        <begin position="334"/>
        <end position="363"/>
    </location>
</feature>
<comment type="subcellular location">
    <subcellularLocation>
        <location evidence="1">Membrane</location>
        <topology evidence="1">Multi-pass membrane protein</topology>
    </subcellularLocation>
</comment>
<feature type="transmembrane region" description="Helical" evidence="7">
    <location>
        <begin position="95"/>
        <end position="116"/>
    </location>
</feature>
<dbReference type="PANTHER" id="PTHR48020:SF12">
    <property type="entry name" value="PROTON MYO-INOSITOL COTRANSPORTER"/>
    <property type="match status" value="1"/>
</dbReference>
<gene>
    <name evidence="9" type="ORF">SEPCBS57363_002281</name>
</gene>
<dbReference type="PROSITE" id="PS50850">
    <property type="entry name" value="MFS"/>
    <property type="match status" value="1"/>
</dbReference>
<feature type="transmembrane region" description="Helical" evidence="7">
    <location>
        <begin position="481"/>
        <end position="502"/>
    </location>
</feature>
<evidence type="ECO:0000256" key="7">
    <source>
        <dbReference type="SAM" id="Phobius"/>
    </source>
</evidence>
<evidence type="ECO:0000256" key="2">
    <source>
        <dbReference type="ARBA" id="ARBA00010992"/>
    </source>
</evidence>
<feature type="transmembrane region" description="Helical" evidence="7">
    <location>
        <begin position="182"/>
        <end position="206"/>
    </location>
</feature>
<feature type="transmembrane region" description="Helical" evidence="7">
    <location>
        <begin position="37"/>
        <end position="56"/>
    </location>
</feature>
<feature type="transmembrane region" description="Helical" evidence="7">
    <location>
        <begin position="514"/>
        <end position="532"/>
    </location>
</feature>
<evidence type="ECO:0000259" key="8">
    <source>
        <dbReference type="PROSITE" id="PS50850"/>
    </source>
</evidence>